<dbReference type="Gene3D" id="3.30.70.270">
    <property type="match status" value="1"/>
</dbReference>
<dbReference type="PANTHER" id="PTHR45138:SF9">
    <property type="entry name" value="DIGUANYLATE CYCLASE DGCM-RELATED"/>
    <property type="match status" value="1"/>
</dbReference>
<comment type="caution">
    <text evidence="4">The sequence shown here is derived from an EMBL/GenBank/DDBJ whole genome shotgun (WGS) entry which is preliminary data.</text>
</comment>
<organism evidence="4 5">
    <name type="scientific">Paraburkholderia franconis</name>
    <dbReference type="NCBI Taxonomy" id="2654983"/>
    <lineage>
        <taxon>Bacteria</taxon>
        <taxon>Pseudomonadati</taxon>
        <taxon>Pseudomonadota</taxon>
        <taxon>Betaproteobacteria</taxon>
        <taxon>Burkholderiales</taxon>
        <taxon>Burkholderiaceae</taxon>
        <taxon>Paraburkholderia</taxon>
    </lineage>
</organism>
<dbReference type="Pfam" id="PF00990">
    <property type="entry name" value="GGDEF"/>
    <property type="match status" value="1"/>
</dbReference>
<sequence>MRISSRSACVAVGPCVDERQPGSATGLFIELGHEVGDELLRTVAACIFAVVARAGGFVARYGGDEFGVVLGNASPADAQRSFQKVGKDALTFLQPDLSSTCLVMILRLRPSVPVGRRQLSSEGGFARAESRSTKAAGPSRCPVGSTYRFLIIDQGECAA</sequence>
<reference evidence="4 5" key="1">
    <citation type="submission" date="2019-10" db="EMBL/GenBank/DDBJ databases">
        <title>Paraburkholderia sp. isolated from nodules of Mimosa pudica from Brazilian Atlantic Forest soils.</title>
        <authorList>
            <person name="Paulitsch F."/>
            <person name="Hungria M."/>
            <person name="Dall'Agnol R."/>
        </authorList>
    </citation>
    <scope>NUCLEOTIDE SEQUENCE [LARGE SCALE GENOMIC DNA]</scope>
    <source>
        <strain evidence="4 5">CNPSo 3157</strain>
    </source>
</reference>
<name>A0A7X1NLC3_9BURK</name>
<dbReference type="SUPFAM" id="SSF55073">
    <property type="entry name" value="Nucleotide cyclase"/>
    <property type="match status" value="1"/>
</dbReference>
<protein>
    <recommendedName>
        <fullName evidence="1">diguanylate cyclase</fullName>
        <ecNumber evidence="1">2.7.7.65</ecNumber>
    </recommendedName>
</protein>
<gene>
    <name evidence="4" type="ORF">GCT13_45815</name>
</gene>
<dbReference type="EMBL" id="WHNP01000141">
    <property type="protein sequence ID" value="MPW23811.1"/>
    <property type="molecule type" value="Genomic_DNA"/>
</dbReference>
<comment type="catalytic activity">
    <reaction evidence="2">
        <text>2 GTP = 3',3'-c-di-GMP + 2 diphosphate</text>
        <dbReference type="Rhea" id="RHEA:24898"/>
        <dbReference type="ChEBI" id="CHEBI:33019"/>
        <dbReference type="ChEBI" id="CHEBI:37565"/>
        <dbReference type="ChEBI" id="CHEBI:58805"/>
        <dbReference type="EC" id="2.7.7.65"/>
    </reaction>
</comment>
<feature type="domain" description="GGDEF" evidence="3">
    <location>
        <begin position="31"/>
        <end position="85"/>
    </location>
</feature>
<proteinExistence type="predicted"/>
<evidence type="ECO:0000256" key="1">
    <source>
        <dbReference type="ARBA" id="ARBA00012528"/>
    </source>
</evidence>
<dbReference type="InterPro" id="IPR000160">
    <property type="entry name" value="GGDEF_dom"/>
</dbReference>
<evidence type="ECO:0000259" key="3">
    <source>
        <dbReference type="Pfam" id="PF00990"/>
    </source>
</evidence>
<dbReference type="GO" id="GO:0005886">
    <property type="term" value="C:plasma membrane"/>
    <property type="evidence" value="ECO:0007669"/>
    <property type="project" value="TreeGrafter"/>
</dbReference>
<dbReference type="InterPro" id="IPR029787">
    <property type="entry name" value="Nucleotide_cyclase"/>
</dbReference>
<keyword evidence="5" id="KW-1185">Reference proteome</keyword>
<accession>A0A7X1NLC3</accession>
<dbReference type="NCBIfam" id="TIGR00254">
    <property type="entry name" value="GGDEF"/>
    <property type="match status" value="1"/>
</dbReference>
<dbReference type="GO" id="GO:0052621">
    <property type="term" value="F:diguanylate cyclase activity"/>
    <property type="evidence" value="ECO:0007669"/>
    <property type="project" value="UniProtKB-EC"/>
</dbReference>
<dbReference type="AlphaFoldDB" id="A0A7X1NLC3"/>
<dbReference type="PANTHER" id="PTHR45138">
    <property type="entry name" value="REGULATORY COMPONENTS OF SENSORY TRANSDUCTION SYSTEM"/>
    <property type="match status" value="1"/>
</dbReference>
<dbReference type="InterPro" id="IPR050469">
    <property type="entry name" value="Diguanylate_Cyclase"/>
</dbReference>
<evidence type="ECO:0000313" key="5">
    <source>
        <dbReference type="Proteomes" id="UP000484381"/>
    </source>
</evidence>
<evidence type="ECO:0000256" key="2">
    <source>
        <dbReference type="ARBA" id="ARBA00034247"/>
    </source>
</evidence>
<dbReference type="InterPro" id="IPR043128">
    <property type="entry name" value="Rev_trsase/Diguanyl_cyclase"/>
</dbReference>
<dbReference type="Proteomes" id="UP000484381">
    <property type="component" value="Unassembled WGS sequence"/>
</dbReference>
<dbReference type="EC" id="2.7.7.65" evidence="1"/>
<dbReference type="GO" id="GO:0043709">
    <property type="term" value="P:cell adhesion involved in single-species biofilm formation"/>
    <property type="evidence" value="ECO:0007669"/>
    <property type="project" value="TreeGrafter"/>
</dbReference>
<evidence type="ECO:0000313" key="4">
    <source>
        <dbReference type="EMBL" id="MPW23811.1"/>
    </source>
</evidence>
<dbReference type="GO" id="GO:1902201">
    <property type="term" value="P:negative regulation of bacterial-type flagellum-dependent cell motility"/>
    <property type="evidence" value="ECO:0007669"/>
    <property type="project" value="TreeGrafter"/>
</dbReference>